<dbReference type="EMBL" id="CP016179">
    <property type="protein sequence ID" value="ANO35335.1"/>
    <property type="molecule type" value="Genomic_DNA"/>
</dbReference>
<protein>
    <submittedName>
        <fullName evidence="1">Uncharacterized protein</fullName>
    </submittedName>
</protein>
<dbReference type="AlphaFoldDB" id="A0AAN0XZ80"/>
<name>A0AAN0XZ80_9VIBR</name>
<reference evidence="1 2" key="1">
    <citation type="submission" date="2016-06" db="EMBL/GenBank/DDBJ databases">
        <title>Adaptive Radiation by Waves of Gene Transfer Leads to Fine-Scale Resource Partitioning in Marine Microbes.</title>
        <authorList>
            <person name="Hehemann J.-H."/>
            <person name="Arevalo P."/>
            <person name="Datta M.S."/>
            <person name="Yu X."/>
            <person name="Corzett C."/>
            <person name="Henschel A."/>
            <person name="Preheim S.P."/>
            <person name="Timberlake S."/>
            <person name="Alm E.J."/>
            <person name="Polz M.F."/>
        </authorList>
    </citation>
    <scope>NUCLEOTIDE SEQUENCE [LARGE SCALE GENOMIC DNA]</scope>
    <source>
        <strain evidence="1 2">FF50</strain>
        <plasmid evidence="1 2">unnamed1</plasmid>
    </source>
</reference>
<organism evidence="1 2">
    <name type="scientific">Vibrio breoganii</name>
    <dbReference type="NCBI Taxonomy" id="553239"/>
    <lineage>
        <taxon>Bacteria</taxon>
        <taxon>Pseudomonadati</taxon>
        <taxon>Pseudomonadota</taxon>
        <taxon>Gammaproteobacteria</taxon>
        <taxon>Vibrionales</taxon>
        <taxon>Vibrionaceae</taxon>
        <taxon>Vibrio</taxon>
    </lineage>
</organism>
<dbReference type="RefSeq" id="WP_065211097.1">
    <property type="nucleotide sequence ID" value="NZ_CP016179.1"/>
</dbReference>
<geneLocation type="plasmid" evidence="1 2">
    <name>unnamed1</name>
</geneLocation>
<accession>A0AAN0XZ80</accession>
<evidence type="ECO:0000313" key="2">
    <source>
        <dbReference type="Proteomes" id="UP000092018"/>
    </source>
</evidence>
<gene>
    <name evidence="1" type="ORF">A6E01_19165</name>
</gene>
<evidence type="ECO:0000313" key="1">
    <source>
        <dbReference type="EMBL" id="ANO35335.1"/>
    </source>
</evidence>
<dbReference type="KEGG" id="vbr:A6E01_19165"/>
<keyword evidence="1" id="KW-0614">Plasmid</keyword>
<sequence length="175" mass="20419">MARVSYTLHEDLNGDVGILEFEYEDTYDLPESILMFPTETEAELHMHFMSQGWFYNGSYDKVRNHFIFGGTEEGIARVAPSHTYHQQFREWLYSKASYYVDSKVESGIVDYVGEYEIDTYKYVNLAKMRLVPVRSDSYFLFSFVKSRGPVIFARFNVSAQEAQAIVDKHTQFKGH</sequence>
<proteinExistence type="predicted"/>
<dbReference type="Proteomes" id="UP000092018">
    <property type="component" value="Plasmid unnamed1"/>
</dbReference>